<evidence type="ECO:0000313" key="1">
    <source>
        <dbReference type="EMBL" id="VEL38452.1"/>
    </source>
</evidence>
<gene>
    <name evidence="1" type="ORF">PXEA_LOCUS31892</name>
</gene>
<dbReference type="Proteomes" id="UP000784294">
    <property type="component" value="Unassembled WGS sequence"/>
</dbReference>
<comment type="caution">
    <text evidence="1">The sequence shown here is derived from an EMBL/GenBank/DDBJ whole genome shotgun (WGS) entry which is preliminary data.</text>
</comment>
<reference evidence="1" key="1">
    <citation type="submission" date="2018-11" db="EMBL/GenBank/DDBJ databases">
        <authorList>
            <consortium name="Pathogen Informatics"/>
        </authorList>
    </citation>
    <scope>NUCLEOTIDE SEQUENCE</scope>
</reference>
<organism evidence="1 2">
    <name type="scientific">Protopolystoma xenopodis</name>
    <dbReference type="NCBI Taxonomy" id="117903"/>
    <lineage>
        <taxon>Eukaryota</taxon>
        <taxon>Metazoa</taxon>
        <taxon>Spiralia</taxon>
        <taxon>Lophotrochozoa</taxon>
        <taxon>Platyhelminthes</taxon>
        <taxon>Monogenea</taxon>
        <taxon>Polyopisthocotylea</taxon>
        <taxon>Polystomatidea</taxon>
        <taxon>Polystomatidae</taxon>
        <taxon>Protopolystoma</taxon>
    </lineage>
</organism>
<proteinExistence type="predicted"/>
<name>A0A3S5B2F8_9PLAT</name>
<protein>
    <submittedName>
        <fullName evidence="1">Uncharacterized protein</fullName>
    </submittedName>
</protein>
<dbReference type="AlphaFoldDB" id="A0A3S5B2F8"/>
<keyword evidence="2" id="KW-1185">Reference proteome</keyword>
<sequence>MHILLHPPNGGWATFHMRELKPTSSAKFRPNSVMSDNWEKGDPTFMGGCYDVQAHILNFDVKKCEWTISRSSQMHAQKCDST</sequence>
<dbReference type="EMBL" id="CAAALY010257969">
    <property type="protein sequence ID" value="VEL38452.1"/>
    <property type="molecule type" value="Genomic_DNA"/>
</dbReference>
<evidence type="ECO:0000313" key="2">
    <source>
        <dbReference type="Proteomes" id="UP000784294"/>
    </source>
</evidence>
<accession>A0A3S5B2F8</accession>